<comment type="catalytic activity">
    <reaction evidence="1">
        <text>5-(2-hydroxyethyl)-4-methylthiazole + ATP = 4-methyl-5-(2-phosphooxyethyl)-thiazole + ADP + H(+)</text>
        <dbReference type="Rhea" id="RHEA:24212"/>
        <dbReference type="ChEBI" id="CHEBI:15378"/>
        <dbReference type="ChEBI" id="CHEBI:17957"/>
        <dbReference type="ChEBI" id="CHEBI:30616"/>
        <dbReference type="ChEBI" id="CHEBI:58296"/>
        <dbReference type="ChEBI" id="CHEBI:456216"/>
        <dbReference type="EC" id="2.7.1.50"/>
    </reaction>
</comment>
<evidence type="ECO:0000256" key="4">
    <source>
        <dbReference type="ARBA" id="ARBA00004868"/>
    </source>
</evidence>
<dbReference type="SUPFAM" id="SSF51391">
    <property type="entry name" value="Thiamin phosphate synthase"/>
    <property type="match status" value="1"/>
</dbReference>
<evidence type="ECO:0000256" key="14">
    <source>
        <dbReference type="ARBA" id="ARBA00047851"/>
    </source>
</evidence>
<evidence type="ECO:0000313" key="20">
    <source>
        <dbReference type="Proteomes" id="UP000015241"/>
    </source>
</evidence>
<dbReference type="EMBL" id="KE504153">
    <property type="protein sequence ID" value="EPS99913.1"/>
    <property type="molecule type" value="Genomic_DNA"/>
</dbReference>
<keyword evidence="20" id="KW-1185">Reference proteome</keyword>
<protein>
    <recommendedName>
        <fullName evidence="18">Thiamine phosphate synthase/TenI domain-containing protein</fullName>
    </recommendedName>
</protein>
<dbReference type="GO" id="GO:0005524">
    <property type="term" value="F:ATP binding"/>
    <property type="evidence" value="ECO:0007669"/>
    <property type="project" value="UniProtKB-KW"/>
</dbReference>
<organism evidence="19 20">
    <name type="scientific">Fomitopsis schrenkii</name>
    <name type="common">Brown rot fungus</name>
    <dbReference type="NCBI Taxonomy" id="2126942"/>
    <lineage>
        <taxon>Eukaryota</taxon>
        <taxon>Fungi</taxon>
        <taxon>Dikarya</taxon>
        <taxon>Basidiomycota</taxon>
        <taxon>Agaricomycotina</taxon>
        <taxon>Agaricomycetes</taxon>
        <taxon>Polyporales</taxon>
        <taxon>Fomitopsis</taxon>
    </lineage>
</organism>
<evidence type="ECO:0000313" key="19">
    <source>
        <dbReference type="EMBL" id="EPS99913.1"/>
    </source>
</evidence>
<dbReference type="HAMAP" id="MF_00228">
    <property type="entry name" value="Thz_kinase"/>
    <property type="match status" value="1"/>
</dbReference>
<dbReference type="UniPathway" id="UPA00060">
    <property type="reaction ID" value="UER00139"/>
</dbReference>
<comment type="similarity">
    <text evidence="16">In the C-terminal section; belongs to the Thz kinase family.</text>
</comment>
<comment type="catalytic activity">
    <reaction evidence="14">
        <text>2-(2-carboxy-4-methylthiazol-5-yl)ethyl phosphate + 4-amino-2-methyl-5-(diphosphooxymethyl)pyrimidine + 2 H(+) = thiamine phosphate + CO2 + diphosphate</text>
        <dbReference type="Rhea" id="RHEA:47848"/>
        <dbReference type="ChEBI" id="CHEBI:15378"/>
        <dbReference type="ChEBI" id="CHEBI:16526"/>
        <dbReference type="ChEBI" id="CHEBI:33019"/>
        <dbReference type="ChEBI" id="CHEBI:37575"/>
        <dbReference type="ChEBI" id="CHEBI:57841"/>
        <dbReference type="ChEBI" id="CHEBI:62890"/>
        <dbReference type="EC" id="2.5.1.3"/>
    </reaction>
</comment>
<dbReference type="InterPro" id="IPR022998">
    <property type="entry name" value="ThiamineP_synth_TenI"/>
</dbReference>
<dbReference type="Proteomes" id="UP000015241">
    <property type="component" value="Unassembled WGS sequence"/>
</dbReference>
<dbReference type="Gene3D" id="3.40.1190.20">
    <property type="match status" value="1"/>
</dbReference>
<sequence>MTASKPTVDYSLYLVTGRELLPPGKDYYESLEESLQGGVTLVQIREKTAETGEFLQIARRSKEICRKYNVPILINDRLDIALAMGADGVHIGQTDMPIAVARRLLPENAIIGVTCNTSEHVRQAVKDGADYVGVGPAWTTQTKKNLSAIVGVRGLGDMLKELDGTQVKAVAIGGVKSTNALHCLHGSVSATGHALDGLAVVSDIVASPEPKAAAARLASIIRTFTAVSPSIFSLPGAVYTSEKIKEQVASLIPAVRRHGPLVQQITNTVVTTQSANATLALGASPIMATAPQEMEDLSHAIGGLLINFGTIQNLDGMLAAGRWANINRKPVVFDPVGVGASCYRQTSADDLLNTWQATVIKGNAGELAAIAKSTEVKSKGVDSVGQGFEDPVAFVAQLARKERCIVVLTGVQDYVSDGTVVIRCSNGHRLLGEITGSGCMVGTSVATFCAAARLEAAEVPTDDGLLVRGDMLVAAAAGVLALTVASEYAAARQDVCGSGTFLPALIDELGALTPEKILESANVEVLLPRFA</sequence>
<evidence type="ECO:0000256" key="8">
    <source>
        <dbReference type="ARBA" id="ARBA00022741"/>
    </source>
</evidence>
<comment type="function">
    <text evidence="3">Condenses 4-methyl-5-(beta-hydroxyethyl)thiazole monophosphate (THZ-P) and 2-methyl-4-amino-5-hydroxymethyl pyrimidine pyrophosphate (HMP-PP) to form thiamine monophosphate (TMP).</text>
</comment>
<dbReference type="FunCoup" id="S8E9B7">
    <property type="interactions" value="309"/>
</dbReference>
<dbReference type="PANTHER" id="PTHR20857">
    <property type="entry name" value="THIAMINE-PHOSPHATE PYROPHOSPHORYLASE"/>
    <property type="match status" value="1"/>
</dbReference>
<feature type="domain" description="Thiamine phosphate synthase/TenI" evidence="18">
    <location>
        <begin position="12"/>
        <end position="204"/>
    </location>
</feature>
<dbReference type="InterPro" id="IPR034291">
    <property type="entry name" value="TMP_synthase"/>
</dbReference>
<dbReference type="PANTHER" id="PTHR20857:SF23">
    <property type="entry name" value="THIAMINE BIOSYNTHETIC BIFUNCTIONAL ENZYME"/>
    <property type="match status" value="1"/>
</dbReference>
<evidence type="ECO:0000256" key="3">
    <source>
        <dbReference type="ARBA" id="ARBA00003814"/>
    </source>
</evidence>
<dbReference type="Pfam" id="PF02110">
    <property type="entry name" value="HK"/>
    <property type="match status" value="1"/>
</dbReference>
<keyword evidence="9" id="KW-0418">Kinase</keyword>
<dbReference type="AlphaFoldDB" id="S8E9B7"/>
<comment type="pathway">
    <text evidence="4">Cofactor biosynthesis; thiamine diphosphate biosynthesis; 4-methyl-5-(2-phosphoethyl)-thiazole from 5-(2-hydroxyethyl)-4-methylthiazole: step 1/1.</text>
</comment>
<dbReference type="InParanoid" id="S8E9B7"/>
<dbReference type="STRING" id="743788.S8E9B7"/>
<dbReference type="InterPro" id="IPR036206">
    <property type="entry name" value="ThiamineP_synth_sf"/>
</dbReference>
<evidence type="ECO:0000256" key="10">
    <source>
        <dbReference type="ARBA" id="ARBA00022840"/>
    </source>
</evidence>
<comment type="pathway">
    <text evidence="5">Cofactor biosynthesis; thiamine diphosphate biosynthesis; thiamine phosphate from 4-amino-2-methyl-5-diphosphomethylpyrimidine and 4-methyl-5-(2-phosphoethyl)-thiazole: step 1/1.</text>
</comment>
<dbReference type="InterPro" id="IPR000417">
    <property type="entry name" value="Hyethyz_kinase"/>
</dbReference>
<evidence type="ECO:0000256" key="17">
    <source>
        <dbReference type="ARBA" id="ARBA00061283"/>
    </source>
</evidence>
<evidence type="ECO:0000256" key="11">
    <source>
        <dbReference type="ARBA" id="ARBA00022842"/>
    </source>
</evidence>
<keyword evidence="10" id="KW-0067">ATP-binding</keyword>
<dbReference type="Gene3D" id="3.20.20.70">
    <property type="entry name" value="Aldolase class I"/>
    <property type="match status" value="1"/>
</dbReference>
<dbReference type="PRINTS" id="PR01099">
    <property type="entry name" value="HYETHTZKNASE"/>
</dbReference>
<dbReference type="InterPro" id="IPR013785">
    <property type="entry name" value="Aldolase_TIM"/>
</dbReference>
<dbReference type="Pfam" id="PF02581">
    <property type="entry name" value="TMP-TENI"/>
    <property type="match status" value="1"/>
</dbReference>
<dbReference type="CDD" id="cd00564">
    <property type="entry name" value="TMP_TenI"/>
    <property type="match status" value="1"/>
</dbReference>
<dbReference type="GO" id="GO:0004789">
    <property type="term" value="F:thiamine-phosphate diphosphorylase activity"/>
    <property type="evidence" value="ECO:0007669"/>
    <property type="project" value="UniProtKB-EC"/>
</dbReference>
<accession>S8E9B7</accession>
<dbReference type="GO" id="GO:0009228">
    <property type="term" value="P:thiamine biosynthetic process"/>
    <property type="evidence" value="ECO:0007669"/>
    <property type="project" value="UniProtKB-KW"/>
</dbReference>
<evidence type="ECO:0000256" key="7">
    <source>
        <dbReference type="ARBA" id="ARBA00022723"/>
    </source>
</evidence>
<comment type="cofactor">
    <cofactor evidence="2">
        <name>Mg(2+)</name>
        <dbReference type="ChEBI" id="CHEBI:18420"/>
    </cofactor>
</comment>
<dbReference type="NCBIfam" id="TIGR00693">
    <property type="entry name" value="thiE"/>
    <property type="match status" value="1"/>
</dbReference>
<dbReference type="FunFam" id="3.20.20.70:FF:000104">
    <property type="entry name" value="Thiamine biosynthetic bifunctional enzyme"/>
    <property type="match status" value="1"/>
</dbReference>
<dbReference type="GO" id="GO:0009229">
    <property type="term" value="P:thiamine diphosphate biosynthetic process"/>
    <property type="evidence" value="ECO:0007669"/>
    <property type="project" value="UniProtKB-UniPathway"/>
</dbReference>
<evidence type="ECO:0000256" key="12">
    <source>
        <dbReference type="ARBA" id="ARBA00022977"/>
    </source>
</evidence>
<keyword evidence="8" id="KW-0547">Nucleotide-binding</keyword>
<keyword evidence="11" id="KW-0460">Magnesium</keyword>
<dbReference type="InterPro" id="IPR029056">
    <property type="entry name" value="Ribokinase-like"/>
</dbReference>
<gene>
    <name evidence="19" type="ORF">FOMPIDRAFT_1123685</name>
</gene>
<comment type="catalytic activity">
    <reaction evidence="13">
        <text>4-methyl-5-(2-phosphooxyethyl)-thiazole + 4-amino-2-methyl-5-(diphosphooxymethyl)pyrimidine + H(+) = thiamine phosphate + diphosphate</text>
        <dbReference type="Rhea" id="RHEA:22328"/>
        <dbReference type="ChEBI" id="CHEBI:15378"/>
        <dbReference type="ChEBI" id="CHEBI:33019"/>
        <dbReference type="ChEBI" id="CHEBI:37575"/>
        <dbReference type="ChEBI" id="CHEBI:57841"/>
        <dbReference type="ChEBI" id="CHEBI:58296"/>
        <dbReference type="EC" id="2.5.1.3"/>
    </reaction>
</comment>
<dbReference type="SUPFAM" id="SSF53613">
    <property type="entry name" value="Ribokinase-like"/>
    <property type="match status" value="1"/>
</dbReference>
<evidence type="ECO:0000256" key="16">
    <source>
        <dbReference type="ARBA" id="ARBA00061146"/>
    </source>
</evidence>
<evidence type="ECO:0000256" key="6">
    <source>
        <dbReference type="ARBA" id="ARBA00022679"/>
    </source>
</evidence>
<dbReference type="GO" id="GO:0005737">
    <property type="term" value="C:cytoplasm"/>
    <property type="evidence" value="ECO:0007669"/>
    <property type="project" value="TreeGrafter"/>
</dbReference>
<keyword evidence="7" id="KW-0479">Metal-binding</keyword>
<evidence type="ECO:0000256" key="5">
    <source>
        <dbReference type="ARBA" id="ARBA00005165"/>
    </source>
</evidence>
<dbReference type="GO" id="GO:0000287">
    <property type="term" value="F:magnesium ion binding"/>
    <property type="evidence" value="ECO:0007669"/>
    <property type="project" value="InterPro"/>
</dbReference>
<dbReference type="HOGENOM" id="CLU_019943_1_1_1"/>
<dbReference type="NCBIfam" id="NF006830">
    <property type="entry name" value="PRK09355.1"/>
    <property type="match status" value="1"/>
</dbReference>
<reference evidence="19 20" key="1">
    <citation type="journal article" date="2012" name="Science">
        <title>The Paleozoic origin of enzymatic lignin decomposition reconstructed from 31 fungal genomes.</title>
        <authorList>
            <person name="Floudas D."/>
            <person name="Binder M."/>
            <person name="Riley R."/>
            <person name="Barry K."/>
            <person name="Blanchette R.A."/>
            <person name="Henrissat B."/>
            <person name="Martinez A.T."/>
            <person name="Otillar R."/>
            <person name="Spatafora J.W."/>
            <person name="Yadav J.S."/>
            <person name="Aerts A."/>
            <person name="Benoit I."/>
            <person name="Boyd A."/>
            <person name="Carlson A."/>
            <person name="Copeland A."/>
            <person name="Coutinho P.M."/>
            <person name="de Vries R.P."/>
            <person name="Ferreira P."/>
            <person name="Findley K."/>
            <person name="Foster B."/>
            <person name="Gaskell J."/>
            <person name="Glotzer D."/>
            <person name="Gorecki P."/>
            <person name="Heitman J."/>
            <person name="Hesse C."/>
            <person name="Hori C."/>
            <person name="Igarashi K."/>
            <person name="Jurgens J.A."/>
            <person name="Kallen N."/>
            <person name="Kersten P."/>
            <person name="Kohler A."/>
            <person name="Kuees U."/>
            <person name="Kumar T.K.A."/>
            <person name="Kuo A."/>
            <person name="LaButti K."/>
            <person name="Larrondo L.F."/>
            <person name="Lindquist E."/>
            <person name="Ling A."/>
            <person name="Lombard V."/>
            <person name="Lucas S."/>
            <person name="Lundell T."/>
            <person name="Martin R."/>
            <person name="McLaughlin D.J."/>
            <person name="Morgenstern I."/>
            <person name="Morin E."/>
            <person name="Murat C."/>
            <person name="Nagy L.G."/>
            <person name="Nolan M."/>
            <person name="Ohm R.A."/>
            <person name="Patyshakuliyeva A."/>
            <person name="Rokas A."/>
            <person name="Ruiz-Duenas F.J."/>
            <person name="Sabat G."/>
            <person name="Salamov A."/>
            <person name="Samejima M."/>
            <person name="Schmutz J."/>
            <person name="Slot J.C."/>
            <person name="St John F."/>
            <person name="Stenlid J."/>
            <person name="Sun H."/>
            <person name="Sun S."/>
            <person name="Syed K."/>
            <person name="Tsang A."/>
            <person name="Wiebenga A."/>
            <person name="Young D."/>
            <person name="Pisabarro A."/>
            <person name="Eastwood D.C."/>
            <person name="Martin F."/>
            <person name="Cullen D."/>
            <person name="Grigoriev I.V."/>
            <person name="Hibbett D.S."/>
        </authorList>
    </citation>
    <scope>NUCLEOTIDE SEQUENCE</scope>
    <source>
        <strain evidence="20">FP-58527</strain>
    </source>
</reference>
<evidence type="ECO:0000256" key="13">
    <source>
        <dbReference type="ARBA" id="ARBA00047334"/>
    </source>
</evidence>
<comment type="similarity">
    <text evidence="17">In the N-terminal section; belongs to the thiamine-phosphate synthase family.</text>
</comment>
<dbReference type="HAMAP" id="MF_00097">
    <property type="entry name" value="TMP_synthase"/>
    <property type="match status" value="1"/>
</dbReference>
<evidence type="ECO:0000256" key="1">
    <source>
        <dbReference type="ARBA" id="ARBA00001771"/>
    </source>
</evidence>
<keyword evidence="6" id="KW-0808">Transferase</keyword>
<dbReference type="GO" id="GO:0004417">
    <property type="term" value="F:hydroxyethylthiazole kinase activity"/>
    <property type="evidence" value="ECO:0007669"/>
    <property type="project" value="UniProtKB-EC"/>
</dbReference>
<evidence type="ECO:0000259" key="18">
    <source>
        <dbReference type="Pfam" id="PF02581"/>
    </source>
</evidence>
<dbReference type="eggNOG" id="ENOG502QS2M">
    <property type="taxonomic scope" value="Eukaryota"/>
</dbReference>
<dbReference type="OrthoDB" id="4994at2759"/>
<proteinExistence type="inferred from homology"/>
<name>S8E9B7_FOMSC</name>
<dbReference type="CDD" id="cd01170">
    <property type="entry name" value="THZ_kinase"/>
    <property type="match status" value="1"/>
</dbReference>
<evidence type="ECO:0000256" key="2">
    <source>
        <dbReference type="ARBA" id="ARBA00001946"/>
    </source>
</evidence>
<evidence type="ECO:0000256" key="15">
    <source>
        <dbReference type="ARBA" id="ARBA00047883"/>
    </source>
</evidence>
<comment type="catalytic activity">
    <reaction evidence="15">
        <text>2-[(2R,5Z)-2-carboxy-4-methylthiazol-5(2H)-ylidene]ethyl phosphate + 4-amino-2-methyl-5-(diphosphooxymethyl)pyrimidine + 2 H(+) = thiamine phosphate + CO2 + diphosphate</text>
        <dbReference type="Rhea" id="RHEA:47844"/>
        <dbReference type="ChEBI" id="CHEBI:15378"/>
        <dbReference type="ChEBI" id="CHEBI:16526"/>
        <dbReference type="ChEBI" id="CHEBI:33019"/>
        <dbReference type="ChEBI" id="CHEBI:37575"/>
        <dbReference type="ChEBI" id="CHEBI:57841"/>
        <dbReference type="ChEBI" id="CHEBI:62899"/>
        <dbReference type="EC" id="2.5.1.3"/>
    </reaction>
</comment>
<keyword evidence="12" id="KW-0784">Thiamine biosynthesis</keyword>
<evidence type="ECO:0000256" key="9">
    <source>
        <dbReference type="ARBA" id="ARBA00022777"/>
    </source>
</evidence>